<dbReference type="InterPro" id="IPR029047">
    <property type="entry name" value="HSP70_peptide-bd_sf"/>
</dbReference>
<name>A0A931E2T9_9CORY</name>
<dbReference type="FunFam" id="3.90.640.10:FF:000003">
    <property type="entry name" value="Molecular chaperone DnaK"/>
    <property type="match status" value="1"/>
</dbReference>
<evidence type="ECO:0000256" key="5">
    <source>
        <dbReference type="ARBA" id="ARBA00023016"/>
    </source>
</evidence>
<keyword evidence="10" id="KW-1185">Reference proteome</keyword>
<evidence type="ECO:0000313" key="9">
    <source>
        <dbReference type="EMBL" id="MBG6122902.1"/>
    </source>
</evidence>
<proteinExistence type="inferred from homology"/>
<reference evidence="9" key="1">
    <citation type="submission" date="2020-11" db="EMBL/GenBank/DDBJ databases">
        <title>Sequencing the genomes of 1000 actinobacteria strains.</title>
        <authorList>
            <person name="Klenk H.-P."/>
        </authorList>
    </citation>
    <scope>NUCLEOTIDE SEQUENCE</scope>
    <source>
        <strain evidence="9">DSM 45632</strain>
    </source>
</reference>
<protein>
    <submittedName>
        <fullName evidence="9">Actin-like ATPase involved in cell morphogenesis</fullName>
    </submittedName>
</protein>
<dbReference type="SUPFAM" id="SSF53067">
    <property type="entry name" value="Actin-like ATPase domain"/>
    <property type="match status" value="2"/>
</dbReference>
<dbReference type="RefSeq" id="WP_196825217.1">
    <property type="nucleotide sequence ID" value="NZ_CP046980.1"/>
</dbReference>
<dbReference type="PROSITE" id="PS00297">
    <property type="entry name" value="HSP70_1"/>
    <property type="match status" value="1"/>
</dbReference>
<dbReference type="FunFam" id="3.30.420.40:FF:000071">
    <property type="entry name" value="Molecular chaperone DnaK"/>
    <property type="match status" value="1"/>
</dbReference>
<dbReference type="InterPro" id="IPR013126">
    <property type="entry name" value="Hsp_70_fam"/>
</dbReference>
<evidence type="ECO:0000256" key="7">
    <source>
        <dbReference type="RuleBase" id="RU003322"/>
    </source>
</evidence>
<dbReference type="CDD" id="cd24029">
    <property type="entry name" value="ASKHA_NBD_HSP70_DnaK_HscA_HscC"/>
    <property type="match status" value="1"/>
</dbReference>
<organism evidence="9 10">
    <name type="scientific">Corynebacterium aquatimens</name>
    <dbReference type="NCBI Taxonomy" id="1190508"/>
    <lineage>
        <taxon>Bacteria</taxon>
        <taxon>Bacillati</taxon>
        <taxon>Actinomycetota</taxon>
        <taxon>Actinomycetes</taxon>
        <taxon>Mycobacteriales</taxon>
        <taxon>Corynebacteriaceae</taxon>
        <taxon>Corynebacterium</taxon>
    </lineage>
</organism>
<gene>
    <name evidence="9" type="ORF">IW254_001871</name>
</gene>
<dbReference type="Gene3D" id="2.60.34.10">
    <property type="entry name" value="Substrate Binding Domain Of DNAk, Chain A, domain 1"/>
    <property type="match status" value="1"/>
</dbReference>
<keyword evidence="3 7" id="KW-0547">Nucleotide-binding</keyword>
<dbReference type="PROSITE" id="PS00329">
    <property type="entry name" value="HSP70_2"/>
    <property type="match status" value="1"/>
</dbReference>
<dbReference type="AlphaFoldDB" id="A0A931E2T9"/>
<evidence type="ECO:0000256" key="1">
    <source>
        <dbReference type="ARBA" id="ARBA00007381"/>
    </source>
</evidence>
<dbReference type="PANTHER" id="PTHR19375">
    <property type="entry name" value="HEAT SHOCK PROTEIN 70KDA"/>
    <property type="match status" value="1"/>
</dbReference>
<comment type="caution">
    <text evidence="9">The sequence shown here is derived from an EMBL/GenBank/DDBJ whole genome shotgun (WGS) entry which is preliminary data.</text>
</comment>
<feature type="region of interest" description="Disordered" evidence="8">
    <location>
        <begin position="397"/>
        <end position="417"/>
    </location>
</feature>
<keyword evidence="6" id="KW-0143">Chaperone</keyword>
<comment type="similarity">
    <text evidence="1 7">Belongs to the heat shock protein 70 family.</text>
</comment>
<evidence type="ECO:0000256" key="8">
    <source>
        <dbReference type="SAM" id="MobiDB-lite"/>
    </source>
</evidence>
<sequence length="570" mass="60727">MKVYGIDLGTTYSAVAQINEFGQPEIIENFEGDRTTPSVVLFDDATNFTVGKEAKNEIRLRPDDTVELIKRHMGDKYPVNIHGVTHTPESISALILNYLTDAAAEFTGDDAEGVVITVPAYFGIEARTATKQAGTIAGLNVLDIITEPVAAALSSGLKDGANQTVLVYDLGGGTFDTTIMDITDEGIEVLAIDGDRTLGGADWDNELFDLVVFNFAMETGLEDDPTYDDNFVQNLKAEVEKGKITLSRRPSTRIPCNYQNTTRANVEITRDEFEERTKHLVDQTLRVVERTIETARKKKPNLTIDKYLLVGGSSRMPMISEALESTFGWELTPTEYDFAVAKGAAIYAQGLIDGNPQLSDPTAGAGAGVGAGSTDGAEVAGFGMAAGVGAGGAGGAGAGAGAAGAKNEPSRITVATPGGERNLTIKNVLPKAVGVQFWDEERQEPYILHLLEAGAELPAEAQATGLAVEDNTTAIRFDIYEQAGEVPSRDMNANKLISGEEGARLVNLPNLKRHSPVHMIMKVSNDGIVSLEGNEPSSGKTFQLEAQLSALSDDDVQAARNVVVGMIRAD</sequence>
<dbReference type="Proteomes" id="UP000658613">
    <property type="component" value="Unassembled WGS sequence"/>
</dbReference>
<dbReference type="EMBL" id="JADOUE010000001">
    <property type="protein sequence ID" value="MBG6122902.1"/>
    <property type="molecule type" value="Genomic_DNA"/>
</dbReference>
<dbReference type="SUPFAM" id="SSF100920">
    <property type="entry name" value="Heat shock protein 70kD (HSP70), peptide-binding domain"/>
    <property type="match status" value="1"/>
</dbReference>
<keyword evidence="4 7" id="KW-0067">ATP-binding</keyword>
<dbReference type="Gene3D" id="3.30.420.40">
    <property type="match status" value="2"/>
</dbReference>
<dbReference type="GO" id="GO:0140662">
    <property type="term" value="F:ATP-dependent protein folding chaperone"/>
    <property type="evidence" value="ECO:0007669"/>
    <property type="project" value="InterPro"/>
</dbReference>
<dbReference type="InterPro" id="IPR018181">
    <property type="entry name" value="Heat_shock_70_CS"/>
</dbReference>
<evidence type="ECO:0000256" key="3">
    <source>
        <dbReference type="ARBA" id="ARBA00022741"/>
    </source>
</evidence>
<evidence type="ECO:0000256" key="4">
    <source>
        <dbReference type="ARBA" id="ARBA00022840"/>
    </source>
</evidence>
<dbReference type="Pfam" id="PF00012">
    <property type="entry name" value="HSP70"/>
    <property type="match status" value="2"/>
</dbReference>
<dbReference type="PRINTS" id="PR00301">
    <property type="entry name" value="HEATSHOCK70"/>
</dbReference>
<keyword evidence="5" id="KW-0346">Stress response</keyword>
<dbReference type="PROSITE" id="PS01036">
    <property type="entry name" value="HSP70_3"/>
    <property type="match status" value="1"/>
</dbReference>
<evidence type="ECO:0000256" key="2">
    <source>
        <dbReference type="ARBA" id="ARBA00022553"/>
    </source>
</evidence>
<keyword evidence="2" id="KW-0597">Phosphoprotein</keyword>
<evidence type="ECO:0000313" key="10">
    <source>
        <dbReference type="Proteomes" id="UP000658613"/>
    </source>
</evidence>
<dbReference type="InterPro" id="IPR043129">
    <property type="entry name" value="ATPase_NBD"/>
</dbReference>
<dbReference type="GO" id="GO:0005524">
    <property type="term" value="F:ATP binding"/>
    <property type="evidence" value="ECO:0007669"/>
    <property type="project" value="UniProtKB-KW"/>
</dbReference>
<evidence type="ECO:0000256" key="6">
    <source>
        <dbReference type="ARBA" id="ARBA00023186"/>
    </source>
</evidence>
<accession>A0A931E2T9</accession>
<dbReference type="Gene3D" id="3.90.640.10">
    <property type="entry name" value="Actin, Chain A, domain 4"/>
    <property type="match status" value="1"/>
</dbReference>